<dbReference type="Gene3D" id="3.20.20.140">
    <property type="entry name" value="Metal-dependent hydrolases"/>
    <property type="match status" value="1"/>
</dbReference>
<dbReference type="SUPFAM" id="SSF89550">
    <property type="entry name" value="PHP domain-like"/>
    <property type="match status" value="1"/>
</dbReference>
<dbReference type="SMART" id="SM00481">
    <property type="entry name" value="POLIIIAc"/>
    <property type="match status" value="1"/>
</dbReference>
<dbReference type="InterPro" id="IPR052018">
    <property type="entry name" value="PHP_domain"/>
</dbReference>
<dbReference type="PANTHER" id="PTHR42924">
    <property type="entry name" value="EXONUCLEASE"/>
    <property type="match status" value="1"/>
</dbReference>
<feature type="domain" description="Polymerase/histidinol phosphatase N-terminal" evidence="1">
    <location>
        <begin position="5"/>
        <end position="65"/>
    </location>
</feature>
<dbReference type="InterPro" id="IPR016195">
    <property type="entry name" value="Pol/histidinol_Pase-like"/>
</dbReference>
<gene>
    <name evidence="2" type="ORF">FXF47_01075</name>
</gene>
<proteinExistence type="predicted"/>
<comment type="caution">
    <text evidence="2">The sequence shown here is derived from an EMBL/GenBank/DDBJ whole genome shotgun (WGS) entry which is preliminary data.</text>
</comment>
<name>A0A5D0MN64_9BACT</name>
<evidence type="ECO:0000313" key="3">
    <source>
        <dbReference type="Proteomes" id="UP000324143"/>
    </source>
</evidence>
<dbReference type="PANTHER" id="PTHR42924:SF3">
    <property type="entry name" value="POLYMERASE_HISTIDINOL PHOSPHATASE N-TERMINAL DOMAIN-CONTAINING PROTEIN"/>
    <property type="match status" value="1"/>
</dbReference>
<dbReference type="AlphaFoldDB" id="A0A5D0MN64"/>
<accession>A0A5D0MN64</accession>
<dbReference type="GO" id="GO:0035312">
    <property type="term" value="F:5'-3' DNA exonuclease activity"/>
    <property type="evidence" value="ECO:0007669"/>
    <property type="project" value="TreeGrafter"/>
</dbReference>
<dbReference type="Proteomes" id="UP000324143">
    <property type="component" value="Unassembled WGS sequence"/>
</dbReference>
<sequence>MSFFVDFHIHSSYSDGAYSCGEIEEICLENNVKYISITDHDDIQSSDYKFKKIKNINGIELSTFYGESEIHLLGYGYKSRNKKLLKISRKIQKERVERFERMLFKAKKINLLSNKNYKKKYNLNYKKDQLGRNKMAEILIKERACRNKQHAYNKYLGENKMLYEPVKQYNVFEGFQLLKNECKIVALAHPQITKKDEIIKELAERGMNGIEVYYPFHDAVIIDFYLNLTEKYNILPVGGSDFHKGEYNFKLKNEKVSDFLNRFNLF</sequence>
<protein>
    <recommendedName>
        <fullName evidence="1">Polymerase/histidinol phosphatase N-terminal domain-containing protein</fullName>
    </recommendedName>
</protein>
<dbReference type="EMBL" id="VSIX01000010">
    <property type="protein sequence ID" value="TYB32039.1"/>
    <property type="molecule type" value="Genomic_DNA"/>
</dbReference>
<dbReference type="Gene3D" id="1.10.150.650">
    <property type="match status" value="1"/>
</dbReference>
<dbReference type="GO" id="GO:0004534">
    <property type="term" value="F:5'-3' RNA exonuclease activity"/>
    <property type="evidence" value="ECO:0007669"/>
    <property type="project" value="TreeGrafter"/>
</dbReference>
<evidence type="ECO:0000259" key="1">
    <source>
        <dbReference type="SMART" id="SM00481"/>
    </source>
</evidence>
<keyword evidence="3" id="KW-1185">Reference proteome</keyword>
<reference evidence="2" key="1">
    <citation type="submission" date="2019-08" db="EMBL/GenBank/DDBJ databases">
        <title>Genomic characterization of a novel candidate phylum (ARYD3) from a high temperature, high salinity tertiary oil reservoir in north central Oklahoma, USA.</title>
        <authorList>
            <person name="Youssef N.H."/>
            <person name="Yadav A."/>
            <person name="Elshahed M.S."/>
        </authorList>
    </citation>
    <scope>NUCLEOTIDE SEQUENCE [LARGE SCALE GENOMIC DNA]</scope>
    <source>
        <strain evidence="2">ARYD3</strain>
    </source>
</reference>
<organism evidence="2 3">
    <name type="scientific">Candidatus Mcinerneyibacterium aminivorans</name>
    <dbReference type="NCBI Taxonomy" id="2703815"/>
    <lineage>
        <taxon>Bacteria</taxon>
        <taxon>Candidatus Macinerneyibacteriota</taxon>
        <taxon>Candidatus Mcinerneyibacteria</taxon>
        <taxon>Candidatus Mcinerneyibacteriales</taxon>
        <taxon>Candidatus Mcinerneyibacteriaceae</taxon>
        <taxon>Candidatus Mcinerneyibacterium</taxon>
    </lineage>
</organism>
<evidence type="ECO:0000313" key="2">
    <source>
        <dbReference type="EMBL" id="TYB32039.1"/>
    </source>
</evidence>
<dbReference type="InterPro" id="IPR003141">
    <property type="entry name" value="Pol/His_phosphatase_N"/>
</dbReference>